<gene>
    <name evidence="4" type="ORF">BC008_30440</name>
</gene>
<feature type="repeat" description="WD" evidence="3">
    <location>
        <begin position="971"/>
        <end position="1012"/>
    </location>
</feature>
<feature type="repeat" description="WD" evidence="3">
    <location>
        <begin position="549"/>
        <end position="591"/>
    </location>
</feature>
<evidence type="ECO:0000256" key="1">
    <source>
        <dbReference type="ARBA" id="ARBA00022574"/>
    </source>
</evidence>
<feature type="repeat" description="WD" evidence="3">
    <location>
        <begin position="760"/>
        <end position="801"/>
    </location>
</feature>
<accession>A0A0V7ZS74</accession>
<dbReference type="Gene3D" id="2.130.10.10">
    <property type="entry name" value="YVTN repeat-like/Quinoprotein amine dehydrogenase"/>
    <property type="match status" value="7"/>
</dbReference>
<dbReference type="GO" id="GO:0006357">
    <property type="term" value="P:regulation of transcription by RNA polymerase II"/>
    <property type="evidence" value="ECO:0007669"/>
    <property type="project" value="TreeGrafter"/>
</dbReference>
<dbReference type="Pfam" id="PF00400">
    <property type="entry name" value="WD40"/>
    <property type="match status" value="4"/>
</dbReference>
<feature type="repeat" description="WD" evidence="3">
    <location>
        <begin position="592"/>
        <end position="633"/>
    </location>
</feature>
<feature type="repeat" description="WD" evidence="3">
    <location>
        <begin position="845"/>
        <end position="886"/>
    </location>
</feature>
<feature type="repeat" description="WD" evidence="3">
    <location>
        <begin position="887"/>
        <end position="928"/>
    </location>
</feature>
<dbReference type="PRINTS" id="PR00320">
    <property type="entry name" value="GPROTEINBRPT"/>
</dbReference>
<dbReference type="InterPro" id="IPR036322">
    <property type="entry name" value="WD40_repeat_dom_sf"/>
</dbReference>
<keyword evidence="5" id="KW-1185">Reference proteome</keyword>
<evidence type="ECO:0000313" key="5">
    <source>
        <dbReference type="Proteomes" id="UP000053372"/>
    </source>
</evidence>
<dbReference type="SUPFAM" id="SSF50998">
    <property type="entry name" value="Quinoprotein alcohol dehydrogenase-like"/>
    <property type="match status" value="1"/>
</dbReference>
<feature type="repeat" description="WD" evidence="3">
    <location>
        <begin position="808"/>
        <end position="844"/>
    </location>
</feature>
<dbReference type="SUPFAM" id="SSF50978">
    <property type="entry name" value="WD40 repeat-like"/>
    <property type="match status" value="1"/>
</dbReference>
<dbReference type="Proteomes" id="UP000053372">
    <property type="component" value="Unassembled WGS sequence"/>
</dbReference>
<dbReference type="CDD" id="cd00200">
    <property type="entry name" value="WD40"/>
    <property type="match status" value="2"/>
</dbReference>
<reference evidence="4 5" key="1">
    <citation type="journal article" date="2015" name="Genome Announc.">
        <title>Draft Genome of the Euendolithic (true boring) Cyanobacterium Mastigocoleus testarum strain BC008.</title>
        <authorList>
            <person name="Guida B.S."/>
            <person name="Garcia-Pichel F."/>
        </authorList>
    </citation>
    <scope>NUCLEOTIDE SEQUENCE [LARGE SCALE GENOMIC DNA]</scope>
    <source>
        <strain evidence="4 5">BC008</strain>
    </source>
</reference>
<dbReference type="InterPro" id="IPR011047">
    <property type="entry name" value="Quinoprotein_ADH-like_sf"/>
</dbReference>
<dbReference type="InterPro" id="IPR001680">
    <property type="entry name" value="WD40_rpt"/>
</dbReference>
<dbReference type="OrthoDB" id="580957at2"/>
<feature type="repeat" description="WD" evidence="3">
    <location>
        <begin position="718"/>
        <end position="759"/>
    </location>
</feature>
<evidence type="ECO:0000256" key="3">
    <source>
        <dbReference type="PROSITE-ProRule" id="PRU00221"/>
    </source>
</evidence>
<dbReference type="Gene3D" id="3.40.50.300">
    <property type="entry name" value="P-loop containing nucleotide triphosphate hydrolases"/>
    <property type="match status" value="1"/>
</dbReference>
<feature type="repeat" description="WD" evidence="3">
    <location>
        <begin position="634"/>
        <end position="675"/>
    </location>
</feature>
<proteinExistence type="predicted"/>
<dbReference type="InterPro" id="IPR027417">
    <property type="entry name" value="P-loop_NTPase"/>
</dbReference>
<dbReference type="InterPro" id="IPR015943">
    <property type="entry name" value="WD40/YVTN_repeat-like_dom_sf"/>
</dbReference>
<dbReference type="PANTHER" id="PTHR22846:SF2">
    <property type="entry name" value="F-BOX-LIKE_WD REPEAT-CONTAINING PROTEIN EBI"/>
    <property type="match status" value="1"/>
</dbReference>
<dbReference type="Pfam" id="PF14516">
    <property type="entry name" value="AAA_35"/>
    <property type="match status" value="1"/>
</dbReference>
<evidence type="ECO:0000256" key="2">
    <source>
        <dbReference type="ARBA" id="ARBA00022737"/>
    </source>
</evidence>
<comment type="caution">
    <text evidence="4">The sequence shown here is derived from an EMBL/GenBank/DDBJ whole genome shotgun (WGS) entry which is preliminary data.</text>
</comment>
<dbReference type="SMART" id="SM00320">
    <property type="entry name" value="WD40"/>
    <property type="match status" value="14"/>
</dbReference>
<dbReference type="InterPro" id="IPR020472">
    <property type="entry name" value="WD40_PAC1"/>
</dbReference>
<feature type="repeat" description="WD" evidence="3">
    <location>
        <begin position="507"/>
        <end position="548"/>
    </location>
</feature>
<feature type="repeat" description="WD" evidence="3">
    <location>
        <begin position="676"/>
        <end position="717"/>
    </location>
</feature>
<feature type="repeat" description="WD" evidence="3">
    <location>
        <begin position="929"/>
        <end position="970"/>
    </location>
</feature>
<sequence length="1081" mass="119845">MSKGNSQRNQANIYTVGGTVQAGDGVYIPRQADEELLTLCQQSIFAYVLTSRQMGKSSLMVRTVERLAVEEIESVVIDLTQLGVGLTAEQWYLGLLSIVEDTLMLDTDVVEWWQKHSHLGFTQRLTRFFEKVLLLEVTSPIVIFVDEIDTTLSLDFTDDFFAAIRYLYVARAQNSEFKRLSFVLIGVATPGDLIRDPKRTPFNIGQRVDLTDFTFEEASPFAKGLGSNIESAQKLLRCVLEWTGGHPYLTQRSCSVISQQHKDSWSSQEVEQVVESTFFGVMSQQDNNLQFVRDMLTKRAPNQDEVLSVYRQISFGRKTVLDEEQSITKSHLKLSGVVRRENNVLRLRNRIYGQVFDRRWINQHLSFSLQERWEQLKPTLPYLVSLSLVVLYLNLAWRNAEISEIKTLALSSDGFLHLDGRKALESSLKAAIKMQGKPWIDANTRARVELALLNTVHNVAAPNILGGHSNGVRGVSFSPDGRLLASASLDKTVKLWDTNTGKEIKTLKGHTGAVNSVSFSPDGRLLASANLDKTVKLWDTTSGKEIQTLRGHTNEVYDLSFSPNGKLLASASAADKTVKLWDTTNGQEIKTLTGHTNEVRGVSFSPDGNTIASASADKTVKLWDIKTGKAVKTLKGHSDWVYDVSFSSDGNTIASASRDNTVRLWDIKTGKEIKTLKGHSDWVYDVSFSSDGNFLASASADTTVKLWNIETGKQIETLRGHGNEVRDLSFSPNGIFLASASDDKTVKLWDINTGKEDKTLAGHTNEVYELSFSPDGKFLASASVDETVKLWDIKTGKQIKTLNGHTGSSVNSVAFSRDGKLLASASGDNTVKLWNPDTGEEIKTLTGHADPVNSVSFSPDGKLLASASGDNTVKLWNVTTRKEYKTLTAHKGPVNSVSFSRDGKLLASASHDATVKLWDVNTGREIKTLTGHKDLVWSISFSHDDKILASASHDTTVKLWNINTGREIKTLTGHTNWVYDVSFNPDKKTLASASVDRTVKLWDLGTGEEIKTLTGHTGPVNSVSFSQDGKLLASASRDNTVKLWKWDFKYLLKKGCDFIRKDFKTNPPNNEEEKHLCNGIQ</sequence>
<dbReference type="AlphaFoldDB" id="A0A0V7ZS74"/>
<dbReference type="InterPro" id="IPR019775">
    <property type="entry name" value="WD40_repeat_CS"/>
</dbReference>
<dbReference type="PANTHER" id="PTHR22846">
    <property type="entry name" value="WD40 REPEAT PROTEIN"/>
    <property type="match status" value="1"/>
</dbReference>
<keyword evidence="1 3" id="KW-0853">WD repeat</keyword>
<dbReference type="FunFam" id="2.130.10.10:FF:000228">
    <property type="entry name" value="COMPASS-like H3K4 histone methylase component WDR5A"/>
    <property type="match status" value="2"/>
</dbReference>
<dbReference type="PROSITE" id="PS50082">
    <property type="entry name" value="WD_REPEATS_2"/>
    <property type="match status" value="14"/>
</dbReference>
<name>A0A0V7ZS74_9CYAN</name>
<dbReference type="Pfam" id="PF25173">
    <property type="entry name" value="Beta-prop_WDR3_1st"/>
    <property type="match status" value="2"/>
</dbReference>
<dbReference type="GO" id="GO:0003714">
    <property type="term" value="F:transcription corepressor activity"/>
    <property type="evidence" value="ECO:0007669"/>
    <property type="project" value="InterPro"/>
</dbReference>
<feature type="repeat" description="WD" evidence="3">
    <location>
        <begin position="465"/>
        <end position="506"/>
    </location>
</feature>
<dbReference type="InterPro" id="IPR045183">
    <property type="entry name" value="Ebi-like"/>
</dbReference>
<organism evidence="4 5">
    <name type="scientific">Mastigocoleus testarum BC008</name>
    <dbReference type="NCBI Taxonomy" id="371196"/>
    <lineage>
        <taxon>Bacteria</taxon>
        <taxon>Bacillati</taxon>
        <taxon>Cyanobacteriota</taxon>
        <taxon>Cyanophyceae</taxon>
        <taxon>Nostocales</taxon>
        <taxon>Hapalosiphonaceae</taxon>
        <taxon>Mastigocoleus</taxon>
    </lineage>
</organism>
<dbReference type="RefSeq" id="WP_058183664.1">
    <property type="nucleotide sequence ID" value="NZ_LMTZ01000087.1"/>
</dbReference>
<dbReference type="PROSITE" id="PS00678">
    <property type="entry name" value="WD_REPEATS_1"/>
    <property type="match status" value="12"/>
</dbReference>
<feature type="repeat" description="WD" evidence="3">
    <location>
        <begin position="1013"/>
        <end position="1045"/>
    </location>
</feature>
<keyword evidence="2" id="KW-0677">Repeat</keyword>
<dbReference type="SUPFAM" id="SSF52540">
    <property type="entry name" value="P-loop containing nucleoside triphosphate hydrolases"/>
    <property type="match status" value="1"/>
</dbReference>
<evidence type="ECO:0000313" key="4">
    <source>
        <dbReference type="EMBL" id="KST67516.1"/>
    </source>
</evidence>
<dbReference type="EMBL" id="LMTZ01000087">
    <property type="protein sequence ID" value="KST67516.1"/>
    <property type="molecule type" value="Genomic_DNA"/>
</dbReference>
<dbReference type="PROSITE" id="PS50294">
    <property type="entry name" value="WD_REPEATS_REGION"/>
    <property type="match status" value="14"/>
</dbReference>
<protein>
    <submittedName>
        <fullName evidence="4">Uncharacterized protein</fullName>
    </submittedName>
</protein>